<dbReference type="RefSeq" id="WP_222923838.1">
    <property type="nucleotide sequence ID" value="NZ_CP082288.1"/>
</dbReference>
<comment type="caution">
    <text evidence="8">The sequence shown here is derived from an EMBL/GenBank/DDBJ whole genome shotgun (WGS) entry which is preliminary data.</text>
</comment>
<keyword evidence="9" id="KW-1185">Reference proteome</keyword>
<dbReference type="AlphaFoldDB" id="A0ABD5MQB2"/>
<dbReference type="SUPFAM" id="SSF161098">
    <property type="entry name" value="MetI-like"/>
    <property type="match status" value="1"/>
</dbReference>
<feature type="transmembrane region" description="Helical" evidence="6">
    <location>
        <begin position="160"/>
        <end position="181"/>
    </location>
</feature>
<dbReference type="Gene3D" id="1.10.3720.10">
    <property type="entry name" value="MetI-like"/>
    <property type="match status" value="1"/>
</dbReference>
<evidence type="ECO:0000313" key="8">
    <source>
        <dbReference type="EMBL" id="MFB9826018.1"/>
    </source>
</evidence>
<dbReference type="PANTHER" id="PTHR30177">
    <property type="entry name" value="GLYCINE BETAINE/L-PROLINE TRANSPORT SYSTEM PERMEASE PROTEIN PROW"/>
    <property type="match status" value="1"/>
</dbReference>
<gene>
    <name evidence="8" type="ORF">ACFFOL_17760</name>
</gene>
<dbReference type="Proteomes" id="UP001589595">
    <property type="component" value="Unassembled WGS sequence"/>
</dbReference>
<dbReference type="PANTHER" id="PTHR30177:SF4">
    <property type="entry name" value="OSMOPROTECTANT IMPORT PERMEASE PROTEIN OSMW"/>
    <property type="match status" value="1"/>
</dbReference>
<keyword evidence="5 6" id="KW-0472">Membrane</keyword>
<feature type="transmembrane region" description="Helical" evidence="6">
    <location>
        <begin position="31"/>
        <end position="51"/>
    </location>
</feature>
<dbReference type="InterPro" id="IPR051204">
    <property type="entry name" value="ABC_transp_perm/SBD"/>
</dbReference>
<sequence>MSIVQQLPAAWDYLLANQEQFFQLLVTHLQLVLVAVVCAILVAVPGGILATRRPKLKRYILGFGNVAQSVPTIAIIFLVFPVLGIGFTTALVGLFTYAILPILTNTIAGTEDVDESIVEAAQGMGTTDWEILRRIQLTLALPVIFAGIRTASVITVGTAYLAFFIGGGGLGLWVVVGIKLFNTPQELAGA</sequence>
<evidence type="ECO:0000256" key="5">
    <source>
        <dbReference type="ARBA" id="ARBA00023136"/>
    </source>
</evidence>
<dbReference type="PROSITE" id="PS50928">
    <property type="entry name" value="ABC_TM1"/>
    <property type="match status" value="1"/>
</dbReference>
<proteinExistence type="inferred from homology"/>
<evidence type="ECO:0000256" key="3">
    <source>
        <dbReference type="ARBA" id="ARBA00022692"/>
    </source>
</evidence>
<evidence type="ECO:0000259" key="7">
    <source>
        <dbReference type="PROSITE" id="PS50928"/>
    </source>
</evidence>
<evidence type="ECO:0000256" key="1">
    <source>
        <dbReference type="ARBA" id="ARBA00004141"/>
    </source>
</evidence>
<reference evidence="8" key="1">
    <citation type="submission" date="2024-09" db="EMBL/GenBank/DDBJ databases">
        <authorList>
            <person name="Sun Q."/>
        </authorList>
    </citation>
    <scope>NUCLEOTIDE SEQUENCE [LARGE SCALE GENOMIC DNA]</scope>
    <source>
        <strain evidence="8">JCM 31273</strain>
    </source>
</reference>
<dbReference type="EMBL" id="JBHMAJ010000011">
    <property type="protein sequence ID" value="MFB9826018.1"/>
    <property type="molecule type" value="Genomic_DNA"/>
</dbReference>
<evidence type="ECO:0000313" key="9">
    <source>
        <dbReference type="Proteomes" id="UP001589595"/>
    </source>
</evidence>
<evidence type="ECO:0000256" key="6">
    <source>
        <dbReference type="RuleBase" id="RU363032"/>
    </source>
</evidence>
<keyword evidence="4 6" id="KW-1133">Transmembrane helix</keyword>
<feature type="domain" description="ABC transmembrane type-1" evidence="7">
    <location>
        <begin position="25"/>
        <end position="190"/>
    </location>
</feature>
<accession>A0ABD5MQB2</accession>
<dbReference type="InterPro" id="IPR000515">
    <property type="entry name" value="MetI-like"/>
</dbReference>
<name>A0ABD5MQB2_9EURY</name>
<keyword evidence="2 6" id="KW-0813">Transport</keyword>
<evidence type="ECO:0000256" key="4">
    <source>
        <dbReference type="ARBA" id="ARBA00022989"/>
    </source>
</evidence>
<dbReference type="GO" id="GO:0005886">
    <property type="term" value="C:plasma membrane"/>
    <property type="evidence" value="ECO:0007669"/>
    <property type="project" value="UniProtKB-SubCell"/>
</dbReference>
<organism evidence="8 9">
    <name type="scientific">Halobaculum roseum</name>
    <dbReference type="NCBI Taxonomy" id="2175149"/>
    <lineage>
        <taxon>Archaea</taxon>
        <taxon>Methanobacteriati</taxon>
        <taxon>Methanobacteriota</taxon>
        <taxon>Stenosarchaea group</taxon>
        <taxon>Halobacteria</taxon>
        <taxon>Halobacteriales</taxon>
        <taxon>Haloferacaceae</taxon>
        <taxon>Halobaculum</taxon>
    </lineage>
</organism>
<dbReference type="GeneID" id="67212547"/>
<feature type="transmembrane region" description="Helical" evidence="6">
    <location>
        <begin position="72"/>
        <end position="100"/>
    </location>
</feature>
<dbReference type="InterPro" id="IPR035906">
    <property type="entry name" value="MetI-like_sf"/>
</dbReference>
<keyword evidence="3 6" id="KW-0812">Transmembrane</keyword>
<protein>
    <submittedName>
        <fullName evidence="8">ABC transporter permease</fullName>
    </submittedName>
</protein>
<comment type="subcellular location">
    <subcellularLocation>
        <location evidence="6">Cell membrane</location>
        <topology evidence="6">Multi-pass membrane protein</topology>
    </subcellularLocation>
    <subcellularLocation>
        <location evidence="1">Membrane</location>
        <topology evidence="1">Multi-pass membrane protein</topology>
    </subcellularLocation>
</comment>
<dbReference type="Pfam" id="PF00528">
    <property type="entry name" value="BPD_transp_1"/>
    <property type="match status" value="1"/>
</dbReference>
<comment type="similarity">
    <text evidence="6">Belongs to the binding-protein-dependent transport system permease family.</text>
</comment>
<dbReference type="CDD" id="cd06261">
    <property type="entry name" value="TM_PBP2"/>
    <property type="match status" value="1"/>
</dbReference>
<evidence type="ECO:0000256" key="2">
    <source>
        <dbReference type="ARBA" id="ARBA00022448"/>
    </source>
</evidence>